<comment type="subcellular location">
    <subcellularLocation>
        <location evidence="1">Membrane</location>
        <topology evidence="1">Multi-pass membrane protein</topology>
    </subcellularLocation>
</comment>
<feature type="transmembrane region" description="Helical" evidence="7">
    <location>
        <begin position="240"/>
        <end position="259"/>
    </location>
</feature>
<feature type="transmembrane region" description="Helical" evidence="7">
    <location>
        <begin position="56"/>
        <end position="77"/>
    </location>
</feature>
<evidence type="ECO:0000256" key="3">
    <source>
        <dbReference type="ARBA" id="ARBA00022692"/>
    </source>
</evidence>
<dbReference type="Pfam" id="PF00892">
    <property type="entry name" value="EamA"/>
    <property type="match status" value="2"/>
</dbReference>
<dbReference type="RefSeq" id="WP_131155674.1">
    <property type="nucleotide sequence ID" value="NZ_CP036402.1"/>
</dbReference>
<feature type="transmembrane region" description="Helical" evidence="7">
    <location>
        <begin position="29"/>
        <end position="50"/>
    </location>
</feature>
<accession>A0A411YHG2</accession>
<feature type="transmembrane region" description="Helical" evidence="7">
    <location>
        <begin position="145"/>
        <end position="163"/>
    </location>
</feature>
<evidence type="ECO:0000256" key="1">
    <source>
        <dbReference type="ARBA" id="ARBA00004141"/>
    </source>
</evidence>
<feature type="region of interest" description="Disordered" evidence="6">
    <location>
        <begin position="1"/>
        <end position="28"/>
    </location>
</feature>
<sequence>MSEPSRGPRHTDGREASSARDTPPGPRPLGGTFVLAGAILWGTAGAAVALGPSEATTWQVALARLGLGAGLLLLLAAATGRLGGPPRPLRAAVAAAAALAVFQAGYFTAIDRAGVALGTVVAIGSSPILAGVVERVALGVRPERRWWPATALAVLGLALLLGADLRAETGDALGIVAGLIAGLGFAGFAVASRRLSRGAGDPAARMGWLLAGAAIVFAPAAVGITVAAGDSLEWAASPPGLAMLGWLAVGATAVAYWLFGRGIARVPAATAATLVLAEPLTATALGVGVLAERPVPVQIVGALLVLAALVTLSVRRPTARGAEADDPGQPSEPRYRNPRGRG</sequence>
<comment type="similarity">
    <text evidence="2">Belongs to the EamA transporter family.</text>
</comment>
<feature type="transmembrane region" description="Helical" evidence="7">
    <location>
        <begin position="271"/>
        <end position="291"/>
    </location>
</feature>
<dbReference type="SUPFAM" id="SSF103481">
    <property type="entry name" value="Multidrug resistance efflux transporter EmrE"/>
    <property type="match status" value="2"/>
</dbReference>
<feature type="transmembrane region" description="Helical" evidence="7">
    <location>
        <begin position="207"/>
        <end position="228"/>
    </location>
</feature>
<evidence type="ECO:0000256" key="4">
    <source>
        <dbReference type="ARBA" id="ARBA00022989"/>
    </source>
</evidence>
<feature type="domain" description="EamA" evidence="8">
    <location>
        <begin position="173"/>
        <end position="313"/>
    </location>
</feature>
<dbReference type="EMBL" id="CP036402">
    <property type="protein sequence ID" value="QBI20680.1"/>
    <property type="molecule type" value="Genomic_DNA"/>
</dbReference>
<feature type="region of interest" description="Disordered" evidence="6">
    <location>
        <begin position="319"/>
        <end position="342"/>
    </location>
</feature>
<name>A0A411YHG2_9ACTN</name>
<dbReference type="Proteomes" id="UP000291469">
    <property type="component" value="Chromosome"/>
</dbReference>
<evidence type="ECO:0000313" key="10">
    <source>
        <dbReference type="Proteomes" id="UP000291469"/>
    </source>
</evidence>
<gene>
    <name evidence="9" type="ORF">ER308_14675</name>
</gene>
<feature type="transmembrane region" description="Helical" evidence="7">
    <location>
        <begin position="89"/>
        <end position="107"/>
    </location>
</feature>
<evidence type="ECO:0000313" key="9">
    <source>
        <dbReference type="EMBL" id="QBI20680.1"/>
    </source>
</evidence>
<evidence type="ECO:0000256" key="5">
    <source>
        <dbReference type="ARBA" id="ARBA00023136"/>
    </source>
</evidence>
<keyword evidence="3 7" id="KW-0812">Transmembrane</keyword>
<dbReference type="AlphaFoldDB" id="A0A411YHG2"/>
<dbReference type="GO" id="GO:0016020">
    <property type="term" value="C:membrane"/>
    <property type="evidence" value="ECO:0007669"/>
    <property type="project" value="UniProtKB-SubCell"/>
</dbReference>
<dbReference type="KEGG" id="erz:ER308_14675"/>
<reference evidence="9 10" key="1">
    <citation type="submission" date="2019-01" db="EMBL/GenBank/DDBJ databases">
        <title>Egibacter rhizosphaerae EGI 80759T.</title>
        <authorList>
            <person name="Chen D.-D."/>
            <person name="Tian Y."/>
            <person name="Jiao J.-Y."/>
            <person name="Zhang X.-T."/>
            <person name="Zhang Y.-G."/>
            <person name="Zhang Y."/>
            <person name="Xiao M."/>
            <person name="Shu W.-S."/>
            <person name="Li W.-J."/>
        </authorList>
    </citation>
    <scope>NUCLEOTIDE SEQUENCE [LARGE SCALE GENOMIC DNA]</scope>
    <source>
        <strain evidence="9 10">EGI 80759</strain>
    </source>
</reference>
<dbReference type="InterPro" id="IPR050638">
    <property type="entry name" value="AA-Vitamin_Transporters"/>
</dbReference>
<feature type="compositionally biased region" description="Basic and acidic residues" evidence="6">
    <location>
        <begin position="9"/>
        <end position="18"/>
    </location>
</feature>
<dbReference type="InterPro" id="IPR037185">
    <property type="entry name" value="EmrE-like"/>
</dbReference>
<proteinExistence type="inferred from homology"/>
<evidence type="ECO:0000256" key="7">
    <source>
        <dbReference type="SAM" id="Phobius"/>
    </source>
</evidence>
<dbReference type="InterPro" id="IPR000620">
    <property type="entry name" value="EamA_dom"/>
</dbReference>
<evidence type="ECO:0000256" key="6">
    <source>
        <dbReference type="SAM" id="MobiDB-lite"/>
    </source>
</evidence>
<dbReference type="PANTHER" id="PTHR32322">
    <property type="entry name" value="INNER MEMBRANE TRANSPORTER"/>
    <property type="match status" value="1"/>
</dbReference>
<feature type="transmembrane region" description="Helical" evidence="7">
    <location>
        <begin position="297"/>
        <end position="314"/>
    </location>
</feature>
<dbReference type="OrthoDB" id="9787117at2"/>
<feature type="transmembrane region" description="Helical" evidence="7">
    <location>
        <begin position="175"/>
        <end position="195"/>
    </location>
</feature>
<feature type="transmembrane region" description="Helical" evidence="7">
    <location>
        <begin position="113"/>
        <end position="133"/>
    </location>
</feature>
<dbReference type="PANTHER" id="PTHR32322:SF2">
    <property type="entry name" value="EAMA DOMAIN-CONTAINING PROTEIN"/>
    <property type="match status" value="1"/>
</dbReference>
<keyword evidence="5 7" id="KW-0472">Membrane</keyword>
<organism evidence="9 10">
    <name type="scientific">Egibacter rhizosphaerae</name>
    <dbReference type="NCBI Taxonomy" id="1670831"/>
    <lineage>
        <taxon>Bacteria</taxon>
        <taxon>Bacillati</taxon>
        <taxon>Actinomycetota</taxon>
        <taxon>Nitriliruptoria</taxon>
        <taxon>Egibacterales</taxon>
        <taxon>Egibacteraceae</taxon>
        <taxon>Egibacter</taxon>
    </lineage>
</organism>
<feature type="domain" description="EamA" evidence="8">
    <location>
        <begin position="30"/>
        <end position="161"/>
    </location>
</feature>
<evidence type="ECO:0000259" key="8">
    <source>
        <dbReference type="Pfam" id="PF00892"/>
    </source>
</evidence>
<evidence type="ECO:0000256" key="2">
    <source>
        <dbReference type="ARBA" id="ARBA00007362"/>
    </source>
</evidence>
<keyword evidence="10" id="KW-1185">Reference proteome</keyword>
<protein>
    <submittedName>
        <fullName evidence="9">EamA family transporter</fullName>
    </submittedName>
</protein>
<keyword evidence="4 7" id="KW-1133">Transmembrane helix</keyword>